<keyword evidence="4 6" id="KW-1133">Transmembrane helix</keyword>
<evidence type="ECO:0000256" key="1">
    <source>
        <dbReference type="ARBA" id="ARBA00004651"/>
    </source>
</evidence>
<keyword evidence="3 6" id="KW-0812">Transmembrane</keyword>
<evidence type="ECO:0000313" key="8">
    <source>
        <dbReference type="Proteomes" id="UP000193404"/>
    </source>
</evidence>
<dbReference type="AlphaFoldDB" id="A0A1W6K0P5"/>
<evidence type="ECO:0000256" key="4">
    <source>
        <dbReference type="ARBA" id="ARBA00022989"/>
    </source>
</evidence>
<evidence type="ECO:0000256" key="3">
    <source>
        <dbReference type="ARBA" id="ARBA00022692"/>
    </source>
</evidence>
<dbReference type="PANTHER" id="PTHR38825:SF2">
    <property type="entry name" value="LYSINE TRANSPORTER LYSE"/>
    <property type="match status" value="1"/>
</dbReference>
<dbReference type="Pfam" id="PF01810">
    <property type="entry name" value="LysE"/>
    <property type="match status" value="1"/>
</dbReference>
<comment type="subcellular location">
    <subcellularLocation>
        <location evidence="1">Cell membrane</location>
        <topology evidence="1">Multi-pass membrane protein</topology>
    </subcellularLocation>
</comment>
<keyword evidence="8" id="KW-1185">Reference proteome</keyword>
<feature type="transmembrane region" description="Helical" evidence="6">
    <location>
        <begin position="96"/>
        <end position="116"/>
    </location>
</feature>
<name>A0A1W6K0P5_9CREN</name>
<dbReference type="PANTHER" id="PTHR38825">
    <property type="entry name" value="LYSINE EXPORTER PROTEIN (LYSE/YGGA)"/>
    <property type="match status" value="1"/>
</dbReference>
<dbReference type="OrthoDB" id="121309at2157"/>
<dbReference type="RefSeq" id="WP_148691879.1">
    <property type="nucleotide sequence ID" value="NZ_CP020477.1"/>
</dbReference>
<evidence type="ECO:0000256" key="5">
    <source>
        <dbReference type="ARBA" id="ARBA00023136"/>
    </source>
</evidence>
<dbReference type="KEGG" id="aman:B6F84_08710"/>
<feature type="transmembrane region" description="Helical" evidence="6">
    <location>
        <begin position="156"/>
        <end position="177"/>
    </location>
</feature>
<feature type="transmembrane region" description="Helical" evidence="6">
    <location>
        <begin position="38"/>
        <end position="57"/>
    </location>
</feature>
<dbReference type="STRING" id="282676.B6F84_08710"/>
<feature type="transmembrane region" description="Helical" evidence="6">
    <location>
        <begin position="128"/>
        <end position="149"/>
    </location>
</feature>
<sequence length="184" mass="20548">MLVEIVGIFIGLSMAAPPGPVNAIIANEALISKLHGSAVGLGAMTADFIFFLITYFLRNIIPYFVVHWFYIFGGLLMIYLAYSITKSKPSNRSKKGNYLTGLLMGISNPYQITWWLTVGLFMVNEFNIAIIPSFFGGIIIWIVSFPLVINKIGNRYANYIKIFSIIVLVGFGIYMLIDGFRVLV</sequence>
<dbReference type="EMBL" id="CP020477">
    <property type="protein sequence ID" value="ARM76096.1"/>
    <property type="molecule type" value="Genomic_DNA"/>
</dbReference>
<evidence type="ECO:0000256" key="6">
    <source>
        <dbReference type="SAM" id="Phobius"/>
    </source>
</evidence>
<reference evidence="7 8" key="1">
    <citation type="submission" date="2017-03" db="EMBL/GenBank/DDBJ databases">
        <title>Sulfur activation and transportation mechanism of thermophilic Archaea Acidianus manzaensis YN-25.</title>
        <authorList>
            <person name="Ma Y."/>
            <person name="Yang Y."/>
            <person name="Xia J."/>
        </authorList>
    </citation>
    <scope>NUCLEOTIDE SEQUENCE [LARGE SCALE GENOMIC DNA]</scope>
    <source>
        <strain evidence="7 8">YN-25</strain>
    </source>
</reference>
<feature type="transmembrane region" description="Helical" evidence="6">
    <location>
        <begin position="63"/>
        <end position="84"/>
    </location>
</feature>
<evidence type="ECO:0000313" key="7">
    <source>
        <dbReference type="EMBL" id="ARM76096.1"/>
    </source>
</evidence>
<gene>
    <name evidence="7" type="ORF">B6F84_08710</name>
</gene>
<keyword evidence="5 6" id="KW-0472">Membrane</keyword>
<organism evidence="7 8">
    <name type="scientific">Acidianus manzaensis</name>
    <dbReference type="NCBI Taxonomy" id="282676"/>
    <lineage>
        <taxon>Archaea</taxon>
        <taxon>Thermoproteota</taxon>
        <taxon>Thermoprotei</taxon>
        <taxon>Sulfolobales</taxon>
        <taxon>Sulfolobaceae</taxon>
        <taxon>Acidianus</taxon>
    </lineage>
</organism>
<dbReference type="Proteomes" id="UP000193404">
    <property type="component" value="Chromosome"/>
</dbReference>
<proteinExistence type="predicted"/>
<dbReference type="InterPro" id="IPR001123">
    <property type="entry name" value="LeuE-type"/>
</dbReference>
<dbReference type="GO" id="GO:0005886">
    <property type="term" value="C:plasma membrane"/>
    <property type="evidence" value="ECO:0007669"/>
    <property type="project" value="UniProtKB-SubCell"/>
</dbReference>
<protein>
    <submittedName>
        <fullName evidence="7">Lysine transporter LysE</fullName>
    </submittedName>
</protein>
<dbReference type="GeneID" id="41590993"/>
<keyword evidence="2" id="KW-1003">Cell membrane</keyword>
<dbReference type="GO" id="GO:0006865">
    <property type="term" value="P:amino acid transport"/>
    <property type="evidence" value="ECO:0007669"/>
    <property type="project" value="InterPro"/>
</dbReference>
<evidence type="ECO:0000256" key="2">
    <source>
        <dbReference type="ARBA" id="ARBA00022475"/>
    </source>
</evidence>
<accession>A0A1W6K0P5</accession>
<feature type="transmembrane region" description="Helical" evidence="6">
    <location>
        <begin position="6"/>
        <end position="26"/>
    </location>
</feature>